<keyword evidence="13" id="KW-0963">Cytoplasm</keyword>
<evidence type="ECO:0000256" key="11">
    <source>
        <dbReference type="ARBA" id="ARBA00069372"/>
    </source>
</evidence>
<dbReference type="Pfam" id="PF01210">
    <property type="entry name" value="NAD_Gly3P_dh_N"/>
    <property type="match status" value="1"/>
</dbReference>
<gene>
    <name evidence="13" type="primary">gpsA</name>
    <name evidence="20" type="ORF">SAMN04489743_2654</name>
</gene>
<evidence type="ECO:0000256" key="13">
    <source>
        <dbReference type="HAMAP-Rule" id="MF_00394"/>
    </source>
</evidence>
<keyword evidence="4 13" id="KW-0560">Oxidoreductase</keyword>
<feature type="binding site" evidence="13">
    <location>
        <position position="269"/>
    </location>
    <ligand>
        <name>sn-glycerol 3-phosphate</name>
        <dbReference type="ChEBI" id="CHEBI:57597"/>
    </ligand>
</feature>
<feature type="binding site" evidence="13">
    <location>
        <position position="205"/>
    </location>
    <ligand>
        <name>sn-glycerol 3-phosphate</name>
        <dbReference type="ChEBI" id="CHEBI:57597"/>
    </ligand>
</feature>
<dbReference type="InterPro" id="IPR036291">
    <property type="entry name" value="NAD(P)-bd_dom_sf"/>
</dbReference>
<keyword evidence="3 13" id="KW-0521">NADP</keyword>
<evidence type="ECO:0000256" key="16">
    <source>
        <dbReference type="PIRSR" id="PIRSR000114-3"/>
    </source>
</evidence>
<sequence>MTLNLAGSARSVAVLGAGSWGTTFAKILADAATAAGTPREIRLWGRRGEVVEQVNNSHRNHQYLKDVPLPGSITASTDVADVLRGADLVVLAVPAQSLRPQLREWRHLIAPDAVVVSLMKGLELGTDARMSQVISEELGLEAGRIAVVSGPNLAMEIAREEPTASVVACADSAVAGWLARSCTAPYFRPYTTSDVVGVEIGGIVKNVIALAVGICEGKEMGDNTKASVITRGLAETSRLALALGGEAKTMAGLAGLGDLVATCSSPLSRNHTAGRLLGQGLTLEEVGQKMTQTAEGIKSGQAVHELAGKLGVEMPITAAVVAVLAGKLSVDQLGPVLLSRELKPEGDD</sequence>
<evidence type="ECO:0000256" key="4">
    <source>
        <dbReference type="ARBA" id="ARBA00023002"/>
    </source>
</evidence>
<dbReference type="Gene3D" id="3.40.50.720">
    <property type="entry name" value="NAD(P)-binding Rossmann-like Domain"/>
    <property type="match status" value="1"/>
</dbReference>
<comment type="caution">
    <text evidence="13">Lacks conserved residue(s) required for the propagation of feature annotation.</text>
</comment>
<dbReference type="GO" id="GO:0046168">
    <property type="term" value="P:glycerol-3-phosphate catabolic process"/>
    <property type="evidence" value="ECO:0007669"/>
    <property type="project" value="InterPro"/>
</dbReference>
<protein>
    <recommendedName>
        <fullName evidence="11 13">Glycerol-3-phosphate dehydrogenase [NAD(P)+]</fullName>
        <ecNumber evidence="10 13">1.1.1.94</ecNumber>
    </recommendedName>
    <alternativeName>
        <fullName evidence="13">NAD(P)(+)-dependent glycerol-3-phosphate dehydrogenase</fullName>
    </alternativeName>
    <alternativeName>
        <fullName evidence="12 13">NAD(P)H-dependent dihydroxyacetone-phosphate reductase</fullName>
    </alternativeName>
</protein>
<feature type="binding site" evidence="13">
    <location>
        <position position="268"/>
    </location>
    <ligand>
        <name>sn-glycerol 3-phosphate</name>
        <dbReference type="ChEBI" id="CHEBI:57597"/>
    </ligand>
</feature>
<reference evidence="21" key="1">
    <citation type="submission" date="2016-10" db="EMBL/GenBank/DDBJ databases">
        <authorList>
            <person name="Varghese N."/>
            <person name="Submissions S."/>
        </authorList>
    </citation>
    <scope>NUCLEOTIDE SEQUENCE [LARGE SCALE GENOMIC DNA]</scope>
    <source>
        <strain evidence="21">IMMIB L-1606</strain>
    </source>
</reference>
<evidence type="ECO:0000256" key="15">
    <source>
        <dbReference type="PIRSR" id="PIRSR000114-2"/>
    </source>
</evidence>
<evidence type="ECO:0000256" key="14">
    <source>
        <dbReference type="PIRSR" id="PIRSR000114-1"/>
    </source>
</evidence>
<dbReference type="EC" id="1.1.1.94" evidence="10 13"/>
<keyword evidence="21" id="KW-1185">Reference proteome</keyword>
<dbReference type="NCBIfam" id="NF000942">
    <property type="entry name" value="PRK00094.1-4"/>
    <property type="match status" value="1"/>
</dbReference>
<dbReference type="SUPFAM" id="SSF48179">
    <property type="entry name" value="6-phosphogluconate dehydrogenase C-terminal domain-like"/>
    <property type="match status" value="1"/>
</dbReference>
<feature type="active site" description="Proton acceptor" evidence="13 14">
    <location>
        <position position="205"/>
    </location>
</feature>
<dbReference type="InterPro" id="IPR011128">
    <property type="entry name" value="G3P_DH_NAD-dep_N"/>
</dbReference>
<dbReference type="PIRSF" id="PIRSF000114">
    <property type="entry name" value="Glycerol-3-P_dh"/>
    <property type="match status" value="1"/>
</dbReference>
<dbReference type="GO" id="GO:0005975">
    <property type="term" value="P:carbohydrate metabolic process"/>
    <property type="evidence" value="ECO:0007669"/>
    <property type="project" value="InterPro"/>
</dbReference>
<feature type="binding site" evidence="13">
    <location>
        <position position="154"/>
    </location>
    <ligand>
        <name>NADPH</name>
        <dbReference type="ChEBI" id="CHEBI:57783"/>
    </ligand>
</feature>
<evidence type="ECO:0000259" key="18">
    <source>
        <dbReference type="Pfam" id="PF01210"/>
    </source>
</evidence>
<dbReference type="Proteomes" id="UP000198751">
    <property type="component" value="Chromosome I"/>
</dbReference>
<evidence type="ECO:0000256" key="5">
    <source>
        <dbReference type="ARBA" id="ARBA00023027"/>
    </source>
</evidence>
<evidence type="ECO:0000256" key="9">
    <source>
        <dbReference type="ARBA" id="ARBA00052716"/>
    </source>
</evidence>
<dbReference type="GO" id="GO:0005829">
    <property type="term" value="C:cytosol"/>
    <property type="evidence" value="ECO:0007669"/>
    <property type="project" value="TreeGrafter"/>
</dbReference>
<dbReference type="GO" id="GO:0006650">
    <property type="term" value="P:glycerophospholipid metabolic process"/>
    <property type="evidence" value="ECO:0007669"/>
    <property type="project" value="UniProtKB-UniRule"/>
</dbReference>
<dbReference type="PANTHER" id="PTHR11728">
    <property type="entry name" value="GLYCEROL-3-PHOSPHATE DEHYDROGENASE"/>
    <property type="match status" value="1"/>
</dbReference>
<feature type="binding site" evidence="13">
    <location>
        <position position="46"/>
    </location>
    <ligand>
        <name>NADPH</name>
        <dbReference type="ChEBI" id="CHEBI:57783"/>
    </ligand>
</feature>
<dbReference type="Pfam" id="PF07479">
    <property type="entry name" value="NAD_Gly3P_dh_C"/>
    <property type="match status" value="1"/>
</dbReference>
<feature type="binding site" evidence="15">
    <location>
        <position position="120"/>
    </location>
    <ligand>
        <name>substrate</name>
    </ligand>
</feature>
<evidence type="ECO:0000256" key="7">
    <source>
        <dbReference type="ARBA" id="ARBA00023209"/>
    </source>
</evidence>
<comment type="catalytic activity">
    <reaction evidence="13">
        <text>sn-glycerol 3-phosphate + NAD(+) = dihydroxyacetone phosphate + NADH + H(+)</text>
        <dbReference type="Rhea" id="RHEA:11092"/>
        <dbReference type="ChEBI" id="CHEBI:15378"/>
        <dbReference type="ChEBI" id="CHEBI:57540"/>
        <dbReference type="ChEBI" id="CHEBI:57597"/>
        <dbReference type="ChEBI" id="CHEBI:57642"/>
        <dbReference type="ChEBI" id="CHEBI:57945"/>
        <dbReference type="EC" id="1.1.1.94"/>
    </reaction>
</comment>
<comment type="pathway">
    <text evidence="13">Membrane lipid metabolism; glycerophospholipid metabolism.</text>
</comment>
<feature type="domain" description="Glycerol-3-phosphate dehydrogenase NAD-dependent C-terminal" evidence="19">
    <location>
        <begin position="194"/>
        <end position="332"/>
    </location>
</feature>
<dbReference type="GO" id="GO:0051287">
    <property type="term" value="F:NAD binding"/>
    <property type="evidence" value="ECO:0007669"/>
    <property type="project" value="InterPro"/>
</dbReference>
<dbReference type="FunFam" id="1.10.1040.10:FF:000001">
    <property type="entry name" value="Glycerol-3-phosphate dehydrogenase [NAD(P)+]"/>
    <property type="match status" value="1"/>
</dbReference>
<evidence type="ECO:0000256" key="1">
    <source>
        <dbReference type="ARBA" id="ARBA00011009"/>
    </source>
</evidence>
<comment type="catalytic activity">
    <reaction evidence="9">
        <text>sn-glycerol 3-phosphate + NADP(+) = dihydroxyacetone phosphate + NADPH + H(+)</text>
        <dbReference type="Rhea" id="RHEA:11096"/>
        <dbReference type="ChEBI" id="CHEBI:15378"/>
        <dbReference type="ChEBI" id="CHEBI:57597"/>
        <dbReference type="ChEBI" id="CHEBI:57642"/>
        <dbReference type="ChEBI" id="CHEBI:57783"/>
        <dbReference type="ChEBI" id="CHEBI:58349"/>
        <dbReference type="EC" id="1.1.1.94"/>
    </reaction>
    <physiologicalReaction direction="right-to-left" evidence="9">
        <dbReference type="Rhea" id="RHEA:11098"/>
    </physiologicalReaction>
</comment>
<feature type="binding site" evidence="16">
    <location>
        <begin position="16"/>
        <end position="21"/>
    </location>
    <ligand>
        <name>NAD(+)</name>
        <dbReference type="ChEBI" id="CHEBI:57540"/>
    </ligand>
</feature>
<feature type="binding site" evidence="13">
    <location>
        <position position="19"/>
    </location>
    <ligand>
        <name>NADPH</name>
        <dbReference type="ChEBI" id="CHEBI:57783"/>
    </ligand>
</feature>
<feature type="binding site" evidence="13">
    <location>
        <position position="150"/>
    </location>
    <ligand>
        <name>sn-glycerol 3-phosphate</name>
        <dbReference type="ChEBI" id="CHEBI:57597"/>
    </ligand>
</feature>
<dbReference type="SUPFAM" id="SSF51735">
    <property type="entry name" value="NAD(P)-binding Rossmann-fold domains"/>
    <property type="match status" value="1"/>
</dbReference>
<keyword evidence="8 13" id="KW-1208">Phospholipid metabolism</keyword>
<feature type="binding site" evidence="13">
    <location>
        <position position="120"/>
    </location>
    <ligand>
        <name>sn-glycerol 3-phosphate</name>
        <dbReference type="ChEBI" id="CHEBI:57597"/>
    </ligand>
</feature>
<dbReference type="EMBL" id="LT629779">
    <property type="protein sequence ID" value="SDT37811.1"/>
    <property type="molecule type" value="Genomic_DNA"/>
</dbReference>
<organism evidence="20 21">
    <name type="scientific">Pseudarthrobacter equi</name>
    <dbReference type="NCBI Taxonomy" id="728066"/>
    <lineage>
        <taxon>Bacteria</taxon>
        <taxon>Bacillati</taxon>
        <taxon>Actinomycetota</taxon>
        <taxon>Actinomycetes</taxon>
        <taxon>Micrococcales</taxon>
        <taxon>Micrococcaceae</taxon>
        <taxon>Pseudarthrobacter</taxon>
    </lineage>
</organism>
<evidence type="ECO:0000313" key="20">
    <source>
        <dbReference type="EMBL" id="SDT37811.1"/>
    </source>
</evidence>
<evidence type="ECO:0000256" key="17">
    <source>
        <dbReference type="RuleBase" id="RU000437"/>
    </source>
</evidence>
<dbReference type="HAMAP" id="MF_00394">
    <property type="entry name" value="NAD_Glyc3P_dehydrog"/>
    <property type="match status" value="1"/>
</dbReference>
<feature type="binding site" evidence="13">
    <location>
        <position position="120"/>
    </location>
    <ligand>
        <name>NADPH</name>
        <dbReference type="ChEBI" id="CHEBI:57783"/>
    </ligand>
</feature>
<evidence type="ECO:0000256" key="10">
    <source>
        <dbReference type="ARBA" id="ARBA00066687"/>
    </source>
</evidence>
<evidence type="ECO:0000256" key="2">
    <source>
        <dbReference type="ARBA" id="ARBA00022516"/>
    </source>
</evidence>
<evidence type="ECO:0000256" key="3">
    <source>
        <dbReference type="ARBA" id="ARBA00022857"/>
    </source>
</evidence>
<dbReference type="Gene3D" id="1.10.1040.10">
    <property type="entry name" value="N-(1-d-carboxylethyl)-l-norvaline Dehydrogenase, domain 2"/>
    <property type="match status" value="1"/>
</dbReference>
<dbReference type="GO" id="GO:0008654">
    <property type="term" value="P:phospholipid biosynthetic process"/>
    <property type="evidence" value="ECO:0007669"/>
    <property type="project" value="UniProtKB-KW"/>
</dbReference>
<dbReference type="InterPro" id="IPR006109">
    <property type="entry name" value="G3P_DH_NAD-dep_C"/>
</dbReference>
<evidence type="ECO:0000256" key="6">
    <source>
        <dbReference type="ARBA" id="ARBA00023098"/>
    </source>
</evidence>
<comment type="subcellular location">
    <subcellularLocation>
        <location evidence="13">Cytoplasm</location>
    </subcellularLocation>
</comment>
<dbReference type="InterPro" id="IPR008927">
    <property type="entry name" value="6-PGluconate_DH-like_C_sf"/>
</dbReference>
<keyword evidence="2 13" id="KW-0444">Lipid biosynthesis</keyword>
<evidence type="ECO:0000256" key="8">
    <source>
        <dbReference type="ARBA" id="ARBA00023264"/>
    </source>
</evidence>
<dbReference type="NCBIfam" id="NF000940">
    <property type="entry name" value="PRK00094.1-2"/>
    <property type="match status" value="1"/>
</dbReference>
<dbReference type="FunFam" id="3.40.50.720:FF:000019">
    <property type="entry name" value="Glycerol-3-phosphate dehydrogenase [NAD(P)+]"/>
    <property type="match status" value="1"/>
</dbReference>
<comment type="similarity">
    <text evidence="1 13 17">Belongs to the NAD-dependent glycerol-3-phosphate dehydrogenase family.</text>
</comment>
<feature type="binding site" evidence="13">
    <location>
        <position position="63"/>
    </location>
    <ligand>
        <name>NADPH</name>
        <dbReference type="ChEBI" id="CHEBI:57783"/>
    </ligand>
</feature>
<feature type="binding site" evidence="16">
    <location>
        <position position="154"/>
    </location>
    <ligand>
        <name>NAD(+)</name>
        <dbReference type="ChEBI" id="CHEBI:57540"/>
    </ligand>
</feature>
<feature type="binding site" evidence="16">
    <location>
        <position position="269"/>
    </location>
    <ligand>
        <name>NAD(+)</name>
        <dbReference type="ChEBI" id="CHEBI:57540"/>
    </ligand>
</feature>
<dbReference type="InterPro" id="IPR006168">
    <property type="entry name" value="G3P_DH_NAD-dep"/>
</dbReference>
<dbReference type="PANTHER" id="PTHR11728:SF1">
    <property type="entry name" value="GLYCEROL-3-PHOSPHATE DEHYDROGENASE [NAD(+)] 2, CHLOROPLASTIC"/>
    <property type="match status" value="1"/>
</dbReference>
<keyword evidence="5 13" id="KW-0520">NAD</keyword>
<feature type="binding site" evidence="13">
    <location>
        <position position="20"/>
    </location>
    <ligand>
        <name>NADPH</name>
        <dbReference type="ChEBI" id="CHEBI:57783"/>
    </ligand>
</feature>
<feature type="binding site" evidence="13">
    <location>
        <position position="258"/>
    </location>
    <ligand>
        <name>sn-glycerol 3-phosphate</name>
        <dbReference type="ChEBI" id="CHEBI:57597"/>
    </ligand>
</feature>
<dbReference type="OrthoDB" id="9812273at2"/>
<evidence type="ECO:0000256" key="12">
    <source>
        <dbReference type="ARBA" id="ARBA00080511"/>
    </source>
</evidence>
<accession>A0A1H1ZVK5</accession>
<dbReference type="AlphaFoldDB" id="A0A1H1ZVK5"/>
<dbReference type="GO" id="GO:0141153">
    <property type="term" value="F:glycerol-3-phosphate dehydrogenase (NADP+) activity"/>
    <property type="evidence" value="ECO:0007669"/>
    <property type="project" value="RHEA"/>
</dbReference>
<evidence type="ECO:0000259" key="19">
    <source>
        <dbReference type="Pfam" id="PF07479"/>
    </source>
</evidence>
<evidence type="ECO:0000313" key="21">
    <source>
        <dbReference type="Proteomes" id="UP000198751"/>
    </source>
</evidence>
<feature type="binding site" evidence="13">
    <location>
        <position position="295"/>
    </location>
    <ligand>
        <name>NADPH</name>
        <dbReference type="ChEBI" id="CHEBI:57783"/>
    </ligand>
</feature>
<name>A0A1H1ZVK5_9MICC</name>
<feature type="binding site" evidence="13">
    <location>
        <position position="270"/>
    </location>
    <ligand>
        <name>sn-glycerol 3-phosphate</name>
        <dbReference type="ChEBI" id="CHEBI:57597"/>
    </ligand>
</feature>
<keyword evidence="6 13" id="KW-0443">Lipid metabolism</keyword>
<comment type="function">
    <text evidence="13">Catalyzes the reduction of the glycolytic intermediate dihydroxyacetone phosphate (DHAP) to sn-glycerol 3-phosphate (G3P), the key precursor for phospholipid synthesis.</text>
</comment>
<dbReference type="GO" id="GO:0141152">
    <property type="term" value="F:glycerol-3-phosphate dehydrogenase (NAD+) activity"/>
    <property type="evidence" value="ECO:0007669"/>
    <property type="project" value="RHEA"/>
</dbReference>
<feature type="domain" description="Glycerol-3-phosphate dehydrogenase NAD-dependent N-terminal" evidence="18">
    <location>
        <begin position="12"/>
        <end position="174"/>
    </location>
</feature>
<dbReference type="RefSeq" id="WP_091720956.1">
    <property type="nucleotide sequence ID" value="NZ_CAUQLD010000003.1"/>
</dbReference>
<dbReference type="GO" id="GO:0046167">
    <property type="term" value="P:glycerol-3-phosphate biosynthetic process"/>
    <property type="evidence" value="ECO:0007669"/>
    <property type="project" value="UniProtKB-UniRule"/>
</dbReference>
<dbReference type="InterPro" id="IPR013328">
    <property type="entry name" value="6PGD_dom2"/>
</dbReference>
<feature type="binding site" evidence="15">
    <location>
        <begin position="269"/>
        <end position="270"/>
    </location>
    <ligand>
        <name>substrate</name>
    </ligand>
</feature>
<feature type="binding site" evidence="13">
    <location>
        <position position="47"/>
    </location>
    <ligand>
        <name>NADPH</name>
        <dbReference type="ChEBI" id="CHEBI:57783"/>
    </ligand>
</feature>
<keyword evidence="7 13" id="KW-0594">Phospholipid biosynthesis</keyword>
<feature type="binding site" evidence="13">
    <location>
        <position position="269"/>
    </location>
    <ligand>
        <name>NADPH</name>
        <dbReference type="ChEBI" id="CHEBI:57783"/>
    </ligand>
</feature>
<dbReference type="PRINTS" id="PR00077">
    <property type="entry name" value="GPDHDRGNASE"/>
</dbReference>
<dbReference type="PROSITE" id="PS00957">
    <property type="entry name" value="NAD_G3PDH"/>
    <property type="match status" value="1"/>
</dbReference>
<keyword evidence="13" id="KW-0547">Nucleotide-binding</keyword>
<proteinExistence type="inferred from homology"/>
<dbReference type="UniPathway" id="UPA00940"/>